<feature type="domain" description="Amidohydrolase-related" evidence="1">
    <location>
        <begin position="347"/>
        <end position="442"/>
    </location>
</feature>
<reference evidence="2 3" key="1">
    <citation type="submission" date="2020-07" db="EMBL/GenBank/DDBJ databases">
        <title>Sequencing the genomes of 1000 actinobacteria strains.</title>
        <authorList>
            <person name="Klenk H.-P."/>
        </authorList>
    </citation>
    <scope>NUCLEOTIDE SEQUENCE [LARGE SCALE GENOMIC DNA]</scope>
    <source>
        <strain evidence="2 3">DSM 22083</strain>
    </source>
</reference>
<accession>A0A7Y9I4V8</accession>
<dbReference type="Gene3D" id="2.30.40.10">
    <property type="entry name" value="Urease, subunit C, domain 1"/>
    <property type="match status" value="2"/>
</dbReference>
<proteinExistence type="predicted"/>
<sequence>MINSAQRLAITHVTVVDVINGRSLPDHTVLITGDRIDRVGPADRIPVPEGFRVVDGTGRHLIPGLADMHLHDSGDERIDPPLLIANGVTTVRQMWGTPYLHEWRRRSDSGELVGPRWVIASPIVDGRPSLWEDAPVEQEYLAVGTEDEARAAVRRVKGEGADFVKVYSRLSPDALRAIADEAARLDIPFAGHLPDAVSLEAAIDLGQRSFEHLHRFGPETSRSFEALQAAMARVEPDWSPKYGSWFQQVGRIEWDAANTHSAHRAARLFDRLAAAGAAVCPTVVLHRVLERPDSVDPRDRRLDYLPGEMKSFYEYIVDGFYSGHRTPEEGFQHRVLFQWRLEVVASLEAAGVRLLAGTDTMTGYVFPGFSLHDELGLFVAAGLTPARALQTATIEPARYLGRDHRQGSVDEGKVADLVLLNADPLADIANTQAIRAVISRGRLYDRDALDGLLDGVRTAAAETPVPQGA</sequence>
<protein>
    <submittedName>
        <fullName evidence="2">Imidazolonepropionase-like amidohydrolase</fullName>
    </submittedName>
</protein>
<dbReference type="InterPro" id="IPR011059">
    <property type="entry name" value="Metal-dep_hydrolase_composite"/>
</dbReference>
<dbReference type="Gene3D" id="3.30.110.90">
    <property type="entry name" value="Amidohydrolase"/>
    <property type="match status" value="1"/>
</dbReference>
<dbReference type="Pfam" id="PF01979">
    <property type="entry name" value="Amidohydro_1"/>
    <property type="match status" value="1"/>
</dbReference>
<gene>
    <name evidence="2" type="ORF">BKA15_001656</name>
</gene>
<evidence type="ECO:0000313" key="2">
    <source>
        <dbReference type="EMBL" id="NYE70327.1"/>
    </source>
</evidence>
<dbReference type="InterPro" id="IPR006680">
    <property type="entry name" value="Amidohydro-rel"/>
</dbReference>
<dbReference type="GO" id="GO:0016810">
    <property type="term" value="F:hydrolase activity, acting on carbon-nitrogen (but not peptide) bonds"/>
    <property type="evidence" value="ECO:0007669"/>
    <property type="project" value="InterPro"/>
</dbReference>
<keyword evidence="2" id="KW-0378">Hydrolase</keyword>
<dbReference type="Proteomes" id="UP000569914">
    <property type="component" value="Unassembled WGS sequence"/>
</dbReference>
<dbReference type="AlphaFoldDB" id="A0A7Y9I4V8"/>
<organism evidence="2 3">
    <name type="scientific">Microlunatus parietis</name>
    <dbReference type="NCBI Taxonomy" id="682979"/>
    <lineage>
        <taxon>Bacteria</taxon>
        <taxon>Bacillati</taxon>
        <taxon>Actinomycetota</taxon>
        <taxon>Actinomycetes</taxon>
        <taxon>Propionibacteriales</taxon>
        <taxon>Propionibacteriaceae</taxon>
        <taxon>Microlunatus</taxon>
    </lineage>
</organism>
<comment type="caution">
    <text evidence="2">The sequence shown here is derived from an EMBL/GenBank/DDBJ whole genome shotgun (WGS) entry which is preliminary data.</text>
</comment>
<dbReference type="RefSeq" id="WP_179749695.1">
    <property type="nucleotide sequence ID" value="NZ_JACCBU010000001.1"/>
</dbReference>
<dbReference type="SUPFAM" id="SSF51556">
    <property type="entry name" value="Metallo-dependent hydrolases"/>
    <property type="match status" value="1"/>
</dbReference>
<dbReference type="Gene3D" id="3.20.20.140">
    <property type="entry name" value="Metal-dependent hydrolases"/>
    <property type="match status" value="1"/>
</dbReference>
<evidence type="ECO:0000313" key="3">
    <source>
        <dbReference type="Proteomes" id="UP000569914"/>
    </source>
</evidence>
<dbReference type="PANTHER" id="PTHR43135:SF3">
    <property type="entry name" value="ALPHA-D-RIBOSE 1-METHYLPHOSPHONATE 5-TRIPHOSPHATE DIPHOSPHATASE"/>
    <property type="match status" value="1"/>
</dbReference>
<evidence type="ECO:0000259" key="1">
    <source>
        <dbReference type="Pfam" id="PF01979"/>
    </source>
</evidence>
<dbReference type="Gene3D" id="1.20.58.520">
    <property type="entry name" value="Amidohydrolase"/>
    <property type="match status" value="1"/>
</dbReference>
<keyword evidence="3" id="KW-1185">Reference proteome</keyword>
<dbReference type="EMBL" id="JACCBU010000001">
    <property type="protein sequence ID" value="NYE70327.1"/>
    <property type="molecule type" value="Genomic_DNA"/>
</dbReference>
<dbReference type="InterPro" id="IPR051781">
    <property type="entry name" value="Metallo-dep_Hydrolase"/>
</dbReference>
<dbReference type="InterPro" id="IPR032466">
    <property type="entry name" value="Metal_Hydrolase"/>
</dbReference>
<dbReference type="PANTHER" id="PTHR43135">
    <property type="entry name" value="ALPHA-D-RIBOSE 1-METHYLPHOSPHONATE 5-TRIPHOSPHATE DIPHOSPHATASE"/>
    <property type="match status" value="1"/>
</dbReference>
<name>A0A7Y9I4V8_9ACTN</name>
<dbReference type="SUPFAM" id="SSF51338">
    <property type="entry name" value="Composite domain of metallo-dependent hydrolases"/>
    <property type="match status" value="1"/>
</dbReference>